<reference evidence="2" key="5">
    <citation type="journal article" date="2021" name="G3 (Bethesda)">
        <title>Aegilops tauschii genome assembly Aet v5.0 features greater sequence contiguity and improved annotation.</title>
        <authorList>
            <person name="Wang L."/>
            <person name="Zhu T."/>
            <person name="Rodriguez J.C."/>
            <person name="Deal K.R."/>
            <person name="Dubcovsky J."/>
            <person name="McGuire P.E."/>
            <person name="Lux T."/>
            <person name="Spannagl M."/>
            <person name="Mayer K.F.X."/>
            <person name="Baldrich P."/>
            <person name="Meyers B.C."/>
            <person name="Huo N."/>
            <person name="Gu Y.Q."/>
            <person name="Zhou H."/>
            <person name="Devos K.M."/>
            <person name="Bennetzen J.L."/>
            <person name="Unver T."/>
            <person name="Budak H."/>
            <person name="Gulick P.J."/>
            <person name="Galiba G."/>
            <person name="Kalapos B."/>
            <person name="Nelson D.R."/>
            <person name="Li P."/>
            <person name="You F.M."/>
            <person name="Luo M.C."/>
            <person name="Dvorak J."/>
        </authorList>
    </citation>
    <scope>NUCLEOTIDE SEQUENCE [LARGE SCALE GENOMIC DNA]</scope>
    <source>
        <strain evidence="2">cv. AL8/78</strain>
    </source>
</reference>
<reference evidence="3" key="1">
    <citation type="journal article" date="2014" name="Science">
        <title>Ancient hybridizations among the ancestral genomes of bread wheat.</title>
        <authorList>
            <consortium name="International Wheat Genome Sequencing Consortium,"/>
            <person name="Marcussen T."/>
            <person name="Sandve S.R."/>
            <person name="Heier L."/>
            <person name="Spannagl M."/>
            <person name="Pfeifer M."/>
            <person name="Jakobsen K.S."/>
            <person name="Wulff B.B."/>
            <person name="Steuernagel B."/>
            <person name="Mayer K.F."/>
            <person name="Olsen O.A."/>
        </authorList>
    </citation>
    <scope>NUCLEOTIDE SEQUENCE [LARGE SCALE GENOMIC DNA]</scope>
    <source>
        <strain evidence="3">cv. AL8/78</strain>
    </source>
</reference>
<dbReference type="Proteomes" id="UP000015105">
    <property type="component" value="Chromosome 7D"/>
</dbReference>
<organism evidence="2 3">
    <name type="scientific">Aegilops tauschii subsp. strangulata</name>
    <name type="common">Goatgrass</name>
    <dbReference type="NCBI Taxonomy" id="200361"/>
    <lineage>
        <taxon>Eukaryota</taxon>
        <taxon>Viridiplantae</taxon>
        <taxon>Streptophyta</taxon>
        <taxon>Embryophyta</taxon>
        <taxon>Tracheophyta</taxon>
        <taxon>Spermatophyta</taxon>
        <taxon>Magnoliopsida</taxon>
        <taxon>Liliopsida</taxon>
        <taxon>Poales</taxon>
        <taxon>Poaceae</taxon>
        <taxon>BOP clade</taxon>
        <taxon>Pooideae</taxon>
        <taxon>Triticodae</taxon>
        <taxon>Triticeae</taxon>
        <taxon>Triticinae</taxon>
        <taxon>Aegilops</taxon>
    </lineage>
</organism>
<feature type="compositionally biased region" description="Basic residues" evidence="1">
    <location>
        <begin position="80"/>
        <end position="92"/>
    </location>
</feature>
<evidence type="ECO:0000313" key="2">
    <source>
        <dbReference type="EnsemblPlants" id="AET7Gv20450200.1"/>
    </source>
</evidence>
<dbReference type="EnsemblPlants" id="AET7Gv20450200.1">
    <property type="protein sequence ID" value="AET7Gv20450200.1"/>
    <property type="gene ID" value="AET7Gv20450200"/>
</dbReference>
<feature type="region of interest" description="Disordered" evidence="1">
    <location>
        <begin position="1"/>
        <end position="24"/>
    </location>
</feature>
<dbReference type="Gramene" id="AET7Gv20450200.1">
    <property type="protein sequence ID" value="AET7Gv20450200.1"/>
    <property type="gene ID" value="AET7Gv20450200"/>
</dbReference>
<feature type="compositionally biased region" description="Gly residues" evidence="1">
    <location>
        <begin position="93"/>
        <end position="103"/>
    </location>
</feature>
<keyword evidence="3" id="KW-1185">Reference proteome</keyword>
<dbReference type="AlphaFoldDB" id="A0A453R3R0"/>
<accession>A0A453R3R0</accession>
<feature type="region of interest" description="Disordered" evidence="1">
    <location>
        <begin position="74"/>
        <end position="126"/>
    </location>
</feature>
<reference evidence="2" key="4">
    <citation type="submission" date="2019-03" db="UniProtKB">
        <authorList>
            <consortium name="EnsemblPlants"/>
        </authorList>
    </citation>
    <scope>IDENTIFICATION</scope>
</reference>
<evidence type="ECO:0000256" key="1">
    <source>
        <dbReference type="SAM" id="MobiDB-lite"/>
    </source>
</evidence>
<reference evidence="3" key="2">
    <citation type="journal article" date="2017" name="Nat. Plants">
        <title>The Aegilops tauschii genome reveals multiple impacts of transposons.</title>
        <authorList>
            <person name="Zhao G."/>
            <person name="Zou C."/>
            <person name="Li K."/>
            <person name="Wang K."/>
            <person name="Li T."/>
            <person name="Gao L."/>
            <person name="Zhang X."/>
            <person name="Wang H."/>
            <person name="Yang Z."/>
            <person name="Liu X."/>
            <person name="Jiang W."/>
            <person name="Mao L."/>
            <person name="Kong X."/>
            <person name="Jiao Y."/>
            <person name="Jia J."/>
        </authorList>
    </citation>
    <scope>NUCLEOTIDE SEQUENCE [LARGE SCALE GENOMIC DNA]</scope>
    <source>
        <strain evidence="3">cv. AL8/78</strain>
    </source>
</reference>
<sequence length="126" mass="13456">RSARSFVGWRRTDGEEGATGSARSCDLALSPPLSTQPLLSYLLCGSPSSSGRIQPHSHLLLPSLIPLCVHEMGQAGTQGKGRRWLRRGRRRGGGGAVAAGGGRPRQRRQPRRVPSPSLLLQEAGLD</sequence>
<dbReference type="EnsemblPlants" id="AET7Gv20450200.2">
    <property type="protein sequence ID" value="AET7Gv20450200.2"/>
    <property type="gene ID" value="AET7Gv20450200"/>
</dbReference>
<dbReference type="Gramene" id="AET7Gv20450200.2">
    <property type="protein sequence ID" value="AET7Gv20450200.2"/>
    <property type="gene ID" value="AET7Gv20450200"/>
</dbReference>
<evidence type="ECO:0000313" key="3">
    <source>
        <dbReference type="Proteomes" id="UP000015105"/>
    </source>
</evidence>
<reference evidence="2" key="3">
    <citation type="journal article" date="2017" name="Nature">
        <title>Genome sequence of the progenitor of the wheat D genome Aegilops tauschii.</title>
        <authorList>
            <person name="Luo M.C."/>
            <person name="Gu Y.Q."/>
            <person name="Puiu D."/>
            <person name="Wang H."/>
            <person name="Twardziok S.O."/>
            <person name="Deal K.R."/>
            <person name="Huo N."/>
            <person name="Zhu T."/>
            <person name="Wang L."/>
            <person name="Wang Y."/>
            <person name="McGuire P.E."/>
            <person name="Liu S."/>
            <person name="Long H."/>
            <person name="Ramasamy R.K."/>
            <person name="Rodriguez J.C."/>
            <person name="Van S.L."/>
            <person name="Yuan L."/>
            <person name="Wang Z."/>
            <person name="Xia Z."/>
            <person name="Xiao L."/>
            <person name="Anderson O.D."/>
            <person name="Ouyang S."/>
            <person name="Liang Y."/>
            <person name="Zimin A.V."/>
            <person name="Pertea G."/>
            <person name="Qi P."/>
            <person name="Bennetzen J.L."/>
            <person name="Dai X."/>
            <person name="Dawson M.W."/>
            <person name="Muller H.G."/>
            <person name="Kugler K."/>
            <person name="Rivarola-Duarte L."/>
            <person name="Spannagl M."/>
            <person name="Mayer K.F.X."/>
            <person name="Lu F.H."/>
            <person name="Bevan M.W."/>
            <person name="Leroy P."/>
            <person name="Li P."/>
            <person name="You F.M."/>
            <person name="Sun Q."/>
            <person name="Liu Z."/>
            <person name="Lyons E."/>
            <person name="Wicker T."/>
            <person name="Salzberg S.L."/>
            <person name="Devos K.M."/>
            <person name="Dvorak J."/>
        </authorList>
    </citation>
    <scope>NUCLEOTIDE SEQUENCE [LARGE SCALE GENOMIC DNA]</scope>
    <source>
        <strain evidence="2">cv. AL8/78</strain>
    </source>
</reference>
<protein>
    <submittedName>
        <fullName evidence="2">Uncharacterized protein</fullName>
    </submittedName>
</protein>
<name>A0A453R3R0_AEGTS</name>
<proteinExistence type="predicted"/>